<keyword evidence="2" id="KW-1185">Reference proteome</keyword>
<dbReference type="PANTHER" id="PTHR33747">
    <property type="entry name" value="UPF0225 PROTEIN SCO1677"/>
    <property type="match status" value="1"/>
</dbReference>
<dbReference type="OrthoDB" id="1551443at2"/>
<proteinExistence type="predicted"/>
<dbReference type="Pfam" id="PF03695">
    <property type="entry name" value="UPF0149"/>
    <property type="match status" value="1"/>
</dbReference>
<comment type="caution">
    <text evidence="1">The sequence shown here is derived from an EMBL/GenBank/DDBJ whole genome shotgun (WGS) entry which is preliminary data.</text>
</comment>
<dbReference type="Pfam" id="PF02810">
    <property type="entry name" value="SEC-C"/>
    <property type="match status" value="1"/>
</dbReference>
<dbReference type="SUPFAM" id="SSF101327">
    <property type="entry name" value="YgfB-like"/>
    <property type="match status" value="1"/>
</dbReference>
<name>A0A543K3H5_9RHOB</name>
<evidence type="ECO:0000313" key="1">
    <source>
        <dbReference type="EMBL" id="TQM89609.1"/>
    </source>
</evidence>
<dbReference type="AlphaFoldDB" id="A0A543K3H5"/>
<evidence type="ECO:0008006" key="3">
    <source>
        <dbReference type="Google" id="ProtNLM"/>
    </source>
</evidence>
<dbReference type="NCBIfam" id="TIGR02292">
    <property type="entry name" value="ygfB_yecA"/>
    <property type="match status" value="1"/>
</dbReference>
<accession>A0A543K3H5</accession>
<dbReference type="PANTHER" id="PTHR33747:SF1">
    <property type="entry name" value="ADENYLATE CYCLASE-ASSOCIATED CAP C-TERMINAL DOMAIN-CONTAINING PROTEIN"/>
    <property type="match status" value="1"/>
</dbReference>
<dbReference type="InterPro" id="IPR004027">
    <property type="entry name" value="SEC_C_motif"/>
</dbReference>
<dbReference type="Proteomes" id="UP000320582">
    <property type="component" value="Unassembled WGS sequence"/>
</dbReference>
<gene>
    <name evidence="1" type="ORF">BD293_4634</name>
</gene>
<reference evidence="1 2" key="1">
    <citation type="submission" date="2019-06" db="EMBL/GenBank/DDBJ databases">
        <title>Genomic Encyclopedia of Archaeal and Bacterial Type Strains, Phase II (KMG-II): from individual species to whole genera.</title>
        <authorList>
            <person name="Goeker M."/>
        </authorList>
    </citation>
    <scope>NUCLEOTIDE SEQUENCE [LARGE SCALE GENOMIC DNA]</scope>
    <source>
        <strain evidence="1 2">DSM 18423</strain>
    </source>
</reference>
<dbReference type="InterPro" id="IPR011978">
    <property type="entry name" value="YgfB-like"/>
</dbReference>
<sequence length="240" mass="26729">MHTQTQINTLAAVLDDVEVMPDAMCVSELDGYVAGLLLCPELITSSEWLPEVWGLDIAPAFRSQKQAEKAISAVMQHYNRVAERLASDQEPYSIVLEYDNEDETAYWQFWIAGFEQAMRLSPEAWNVYLDCGDRNTETGFAVMASLIDIETLESDLPDEKQAEMAQAAPELIPMAVTAMNSWLKRQQTVFAGARPNALPLPVNSNVMPVQAYKIGRNDPCPCGSGKKYKKCCLLERSDGE</sequence>
<organism evidence="1 2">
    <name type="scientific">Roseinatronobacter monicus</name>
    <dbReference type="NCBI Taxonomy" id="393481"/>
    <lineage>
        <taxon>Bacteria</taxon>
        <taxon>Pseudomonadati</taxon>
        <taxon>Pseudomonadota</taxon>
        <taxon>Alphaproteobacteria</taxon>
        <taxon>Rhodobacterales</taxon>
        <taxon>Paracoccaceae</taxon>
        <taxon>Roseinatronobacter</taxon>
    </lineage>
</organism>
<dbReference type="EMBL" id="VFPT01000006">
    <property type="protein sequence ID" value="TQM89609.1"/>
    <property type="molecule type" value="Genomic_DNA"/>
</dbReference>
<protein>
    <recommendedName>
        <fullName evidence="3">YecA family protein</fullName>
    </recommendedName>
</protein>
<dbReference type="Gene3D" id="3.10.450.50">
    <property type="match status" value="1"/>
</dbReference>
<evidence type="ECO:0000313" key="2">
    <source>
        <dbReference type="Proteomes" id="UP000320582"/>
    </source>
</evidence>
<dbReference type="RefSeq" id="WP_142086021.1">
    <property type="nucleotide sequence ID" value="NZ_VFPT01000006.1"/>
</dbReference>
<dbReference type="InterPro" id="IPR036255">
    <property type="entry name" value="YgfB-like_sf"/>
</dbReference>
<dbReference type="SUPFAM" id="SSF103642">
    <property type="entry name" value="Sec-C motif"/>
    <property type="match status" value="1"/>
</dbReference>